<keyword evidence="4" id="KW-1185">Reference proteome</keyword>
<dbReference type="Gene3D" id="1.10.533.10">
    <property type="entry name" value="Death Domain, Fas"/>
    <property type="match status" value="1"/>
</dbReference>
<accession>A0AAV1PM50</accession>
<feature type="region of interest" description="Disordered" evidence="1">
    <location>
        <begin position="138"/>
        <end position="165"/>
    </location>
</feature>
<reference evidence="3 4" key="1">
    <citation type="submission" date="2024-01" db="EMBL/GenBank/DDBJ databases">
        <authorList>
            <person name="Alioto T."/>
            <person name="Alioto T."/>
            <person name="Gomez Garrido J."/>
        </authorList>
    </citation>
    <scope>NUCLEOTIDE SEQUENCE [LARGE SCALE GENOMIC DNA]</scope>
</reference>
<feature type="compositionally biased region" description="Low complexity" evidence="1">
    <location>
        <begin position="102"/>
        <end position="111"/>
    </location>
</feature>
<feature type="region of interest" description="Disordered" evidence="1">
    <location>
        <begin position="87"/>
        <end position="113"/>
    </location>
</feature>
<dbReference type="AlphaFoldDB" id="A0AAV1PM50"/>
<dbReference type="Proteomes" id="UP001314229">
    <property type="component" value="Unassembled WGS sequence"/>
</dbReference>
<evidence type="ECO:0000259" key="2">
    <source>
        <dbReference type="PROSITE" id="PS50824"/>
    </source>
</evidence>
<gene>
    <name evidence="3" type="ORF">FSCOSCO3_A009889</name>
</gene>
<evidence type="ECO:0000313" key="3">
    <source>
        <dbReference type="EMBL" id="CAK6972981.1"/>
    </source>
</evidence>
<comment type="caution">
    <text evidence="3">The sequence shown here is derived from an EMBL/GenBank/DDBJ whole genome shotgun (WGS) entry which is preliminary data.</text>
</comment>
<sequence>MQVPLLILDTLDELSGNEFKRFQWNLTQEVLSECKPFRKGQLENQEREDIVNKMINSYGEEPAVNVTAEILKRINYNNAADKLKKAYAGGSADGKNPPPPSSSSSSSSSSSDVAPAVGASVFAKGGSVIVAPNIQGASSGGSAAGKNPPTPSSSSSSSSSDVAPAVGASVCAQGGSRIVAPNYHDPSSGVSMNININTQ</sequence>
<protein>
    <submittedName>
        <fullName evidence="3">Caspase b-like isoform X1</fullName>
    </submittedName>
</protein>
<dbReference type="SMART" id="SM01289">
    <property type="entry name" value="PYRIN"/>
    <property type="match status" value="1"/>
</dbReference>
<feature type="domain" description="Pyrin" evidence="2">
    <location>
        <begin position="1"/>
        <end position="89"/>
    </location>
</feature>
<dbReference type="CDD" id="cd08321">
    <property type="entry name" value="Pyrin_ASC-like"/>
    <property type="match status" value="1"/>
</dbReference>
<dbReference type="InterPro" id="IPR004020">
    <property type="entry name" value="DAPIN"/>
</dbReference>
<name>A0AAV1PM50_SCOSC</name>
<proteinExistence type="predicted"/>
<evidence type="ECO:0000256" key="1">
    <source>
        <dbReference type="SAM" id="MobiDB-lite"/>
    </source>
</evidence>
<dbReference type="SUPFAM" id="SSF47986">
    <property type="entry name" value="DEATH domain"/>
    <property type="match status" value="1"/>
</dbReference>
<dbReference type="PROSITE" id="PS50824">
    <property type="entry name" value="DAPIN"/>
    <property type="match status" value="1"/>
</dbReference>
<organism evidence="3 4">
    <name type="scientific">Scomber scombrus</name>
    <name type="common">Atlantic mackerel</name>
    <name type="synonym">Scomber vernalis</name>
    <dbReference type="NCBI Taxonomy" id="13677"/>
    <lineage>
        <taxon>Eukaryota</taxon>
        <taxon>Metazoa</taxon>
        <taxon>Chordata</taxon>
        <taxon>Craniata</taxon>
        <taxon>Vertebrata</taxon>
        <taxon>Euteleostomi</taxon>
        <taxon>Actinopterygii</taxon>
        <taxon>Neopterygii</taxon>
        <taxon>Teleostei</taxon>
        <taxon>Neoteleostei</taxon>
        <taxon>Acanthomorphata</taxon>
        <taxon>Pelagiaria</taxon>
        <taxon>Scombriformes</taxon>
        <taxon>Scombridae</taxon>
        <taxon>Scomber</taxon>
    </lineage>
</organism>
<dbReference type="EMBL" id="CAWUFR010000219">
    <property type="protein sequence ID" value="CAK6972981.1"/>
    <property type="molecule type" value="Genomic_DNA"/>
</dbReference>
<dbReference type="InterPro" id="IPR011029">
    <property type="entry name" value="DEATH-like_dom_sf"/>
</dbReference>
<dbReference type="Pfam" id="PF02758">
    <property type="entry name" value="PYRIN"/>
    <property type="match status" value="1"/>
</dbReference>
<evidence type="ECO:0000313" key="4">
    <source>
        <dbReference type="Proteomes" id="UP001314229"/>
    </source>
</evidence>